<dbReference type="RefSeq" id="WP_212704913.1">
    <property type="nucleotide sequence ID" value="NZ_CP073581.1"/>
</dbReference>
<reference evidence="2" key="1">
    <citation type="submission" date="2021-04" db="EMBL/GenBank/DDBJ databases">
        <title>Complete genome sequence for Sulfitobacter sp. strain JK7-1.</title>
        <authorList>
            <person name="Park S.-J."/>
        </authorList>
    </citation>
    <scope>NUCLEOTIDE SEQUENCE</scope>
    <source>
        <strain evidence="2">JK7-1</strain>
    </source>
</reference>
<dbReference type="Proteomes" id="UP000683291">
    <property type="component" value="Chromosome 1"/>
</dbReference>
<protein>
    <submittedName>
        <fullName evidence="2">VOC family protein</fullName>
    </submittedName>
</protein>
<dbReference type="KEGG" id="sual:KDD17_01215"/>
<keyword evidence="3" id="KW-1185">Reference proteome</keyword>
<name>A0A975PMS1_9RHOB</name>
<organism evidence="2 3">
    <name type="scientific">Sulfitobacter albidus</name>
    <dbReference type="NCBI Taxonomy" id="2829501"/>
    <lineage>
        <taxon>Bacteria</taxon>
        <taxon>Pseudomonadati</taxon>
        <taxon>Pseudomonadota</taxon>
        <taxon>Alphaproteobacteria</taxon>
        <taxon>Rhodobacterales</taxon>
        <taxon>Roseobacteraceae</taxon>
        <taxon>Sulfitobacter</taxon>
    </lineage>
</organism>
<dbReference type="InterPro" id="IPR037523">
    <property type="entry name" value="VOC_core"/>
</dbReference>
<evidence type="ECO:0000313" key="3">
    <source>
        <dbReference type="Proteomes" id="UP000683291"/>
    </source>
</evidence>
<accession>A0A975PMS1</accession>
<dbReference type="PANTHER" id="PTHR40265">
    <property type="entry name" value="BLL2707 PROTEIN"/>
    <property type="match status" value="1"/>
</dbReference>
<evidence type="ECO:0000259" key="1">
    <source>
        <dbReference type="PROSITE" id="PS51819"/>
    </source>
</evidence>
<dbReference type="InterPro" id="IPR029068">
    <property type="entry name" value="Glyas_Bleomycin-R_OHBP_Dase"/>
</dbReference>
<dbReference type="SUPFAM" id="SSF54593">
    <property type="entry name" value="Glyoxalase/Bleomycin resistance protein/Dihydroxybiphenyl dioxygenase"/>
    <property type="match status" value="1"/>
</dbReference>
<dbReference type="PROSITE" id="PS51819">
    <property type="entry name" value="VOC"/>
    <property type="match status" value="1"/>
</dbReference>
<evidence type="ECO:0000313" key="2">
    <source>
        <dbReference type="EMBL" id="QUJ76716.1"/>
    </source>
</evidence>
<dbReference type="AlphaFoldDB" id="A0A975PMS1"/>
<sequence length="295" mass="30941">MPHPSLGIDHCFALVHDLETAAAQYRKLGFTLSPRGEHSAEKGSANYTIMFPNDYFELLGLTARTPLNSSRAEILQKQGEGLHAIACRIKDAAAGAEALKALGISAGKTGSFERPVPLPGGGTARAAFTTLPFAPAEVPRGIVFMCEHHTPDSVWLPELIDHPNGASGLSAIVALSDAPVHEAAQFARLWAEGRVTTTAEETRIDTGPASAPVILMTPAQMAQAYPGVDATGTAEGAFTVLRLSSDALEQSRAAVEATGIRPIPTARGFAIPAEYASGVVLEFCAKASDAERSRS</sequence>
<proteinExistence type="predicted"/>
<feature type="domain" description="VOC" evidence="1">
    <location>
        <begin position="7"/>
        <end position="145"/>
    </location>
</feature>
<dbReference type="EMBL" id="CP073581">
    <property type="protein sequence ID" value="QUJ76716.1"/>
    <property type="molecule type" value="Genomic_DNA"/>
</dbReference>
<dbReference type="Gene3D" id="3.10.180.10">
    <property type="entry name" value="2,3-Dihydroxybiphenyl 1,2-Dioxygenase, domain 1"/>
    <property type="match status" value="1"/>
</dbReference>
<dbReference type="Pfam" id="PF13468">
    <property type="entry name" value="Glyoxalase_3"/>
    <property type="match status" value="1"/>
</dbReference>
<dbReference type="InterPro" id="IPR025870">
    <property type="entry name" value="Glyoxalase-like_dom"/>
</dbReference>
<gene>
    <name evidence="2" type="ORF">KDD17_01215</name>
</gene>
<dbReference type="PANTHER" id="PTHR40265:SF1">
    <property type="entry name" value="GLYOXALASE-LIKE DOMAIN-CONTAINING PROTEIN"/>
    <property type="match status" value="1"/>
</dbReference>